<keyword evidence="9" id="KW-1185">Reference proteome</keyword>
<comment type="pathway">
    <text evidence="4">Amino-acid biosynthesis; L-proline biosynthesis; L-proline from L-glutamate 5-semialdehyde: step 1/1.</text>
</comment>
<reference evidence="8" key="2">
    <citation type="submission" date="2023-01" db="EMBL/GenBank/DDBJ databases">
        <title>Draft genome sequence of Algimonas ampicilliniresistens strain NBRC 108219.</title>
        <authorList>
            <person name="Sun Q."/>
            <person name="Mori K."/>
        </authorList>
    </citation>
    <scope>NUCLEOTIDE SEQUENCE</scope>
    <source>
        <strain evidence="8">NBRC 108219</strain>
    </source>
</reference>
<comment type="catalytic activity">
    <reaction evidence="4">
        <text>L-proline + NAD(+) = (S)-1-pyrroline-5-carboxylate + NADH + 2 H(+)</text>
        <dbReference type="Rhea" id="RHEA:14105"/>
        <dbReference type="ChEBI" id="CHEBI:15378"/>
        <dbReference type="ChEBI" id="CHEBI:17388"/>
        <dbReference type="ChEBI" id="CHEBI:57540"/>
        <dbReference type="ChEBI" id="CHEBI:57945"/>
        <dbReference type="ChEBI" id="CHEBI:60039"/>
        <dbReference type="EC" id="1.5.1.2"/>
    </reaction>
</comment>
<feature type="domain" description="Pyrroline-5-carboxylate reductase dimerisation" evidence="7">
    <location>
        <begin position="163"/>
        <end position="267"/>
    </location>
</feature>
<evidence type="ECO:0000259" key="6">
    <source>
        <dbReference type="Pfam" id="PF03807"/>
    </source>
</evidence>
<dbReference type="Pfam" id="PF14748">
    <property type="entry name" value="P5CR_dimer"/>
    <property type="match status" value="1"/>
</dbReference>
<dbReference type="InterPro" id="IPR008927">
    <property type="entry name" value="6-PGluconate_DH-like_C_sf"/>
</dbReference>
<organism evidence="8 9">
    <name type="scientific">Algimonas ampicilliniresistens</name>
    <dbReference type="NCBI Taxonomy" id="1298735"/>
    <lineage>
        <taxon>Bacteria</taxon>
        <taxon>Pseudomonadati</taxon>
        <taxon>Pseudomonadota</taxon>
        <taxon>Alphaproteobacteria</taxon>
        <taxon>Maricaulales</taxon>
        <taxon>Robiginitomaculaceae</taxon>
        <taxon>Algimonas</taxon>
    </lineage>
</organism>
<dbReference type="SUPFAM" id="SSF51735">
    <property type="entry name" value="NAD(P)-binding Rossmann-fold domains"/>
    <property type="match status" value="1"/>
</dbReference>
<dbReference type="SUPFAM" id="SSF48179">
    <property type="entry name" value="6-phosphogluconate dehydrogenase C-terminal domain-like"/>
    <property type="match status" value="1"/>
</dbReference>
<dbReference type="InterPro" id="IPR000304">
    <property type="entry name" value="Pyrroline-COOH_reductase"/>
</dbReference>
<dbReference type="RefSeq" id="WP_284388938.1">
    <property type="nucleotide sequence ID" value="NZ_BSNK01000001.1"/>
</dbReference>
<evidence type="ECO:0000256" key="3">
    <source>
        <dbReference type="ARBA" id="ARBA00023002"/>
    </source>
</evidence>
<dbReference type="EMBL" id="BSNK01000001">
    <property type="protein sequence ID" value="GLQ23466.1"/>
    <property type="molecule type" value="Genomic_DNA"/>
</dbReference>
<keyword evidence="4" id="KW-0028">Amino-acid biosynthesis</keyword>
<evidence type="ECO:0000313" key="8">
    <source>
        <dbReference type="EMBL" id="GLQ23466.1"/>
    </source>
</evidence>
<dbReference type="PANTHER" id="PTHR11645">
    <property type="entry name" value="PYRROLINE-5-CARBOXYLATE REDUCTASE"/>
    <property type="match status" value="1"/>
</dbReference>
<comment type="caution">
    <text evidence="8">The sequence shown here is derived from an EMBL/GenBank/DDBJ whole genome shotgun (WGS) entry which is preliminary data.</text>
</comment>
<sequence length="269" mass="28270">MGQTHLIVGAGNMGGALLSSWLKSSLINPKNVAILDPSPGVEAVYAIERGAKHLGSVEDIPKNINTVLLSIKPQLFPEIRRQLVDVLNDDTLILSIMAGVSLKALDATFRKTDVVRAMPNMPAAIGQGITAYVANATMDKTVIKRAEALLAASGKVIRVDTDDQINAVTAVSGSGPAYLFHLCETLANAGKAVGLSPETAAKLARETIIGASALMADSDKSPTDLREAVTSPGGTTQAALDVLMDNEGQEQLMRKAVKAAFERARELSN</sequence>
<reference evidence="8" key="1">
    <citation type="journal article" date="2014" name="Int. J. Syst. Evol. Microbiol.">
        <title>Complete genome of a new Firmicutes species belonging to the dominant human colonic microbiota ('Ruminococcus bicirculans') reveals two chromosomes and a selective capacity to utilize plant glucans.</title>
        <authorList>
            <consortium name="NISC Comparative Sequencing Program"/>
            <person name="Wegmann U."/>
            <person name="Louis P."/>
            <person name="Goesmann A."/>
            <person name="Henrissat B."/>
            <person name="Duncan S.H."/>
            <person name="Flint H.J."/>
        </authorList>
    </citation>
    <scope>NUCLEOTIDE SEQUENCE</scope>
    <source>
        <strain evidence="8">NBRC 108219</strain>
    </source>
</reference>
<evidence type="ECO:0000256" key="1">
    <source>
        <dbReference type="ARBA" id="ARBA00005525"/>
    </source>
</evidence>
<evidence type="ECO:0000313" key="9">
    <source>
        <dbReference type="Proteomes" id="UP001161391"/>
    </source>
</evidence>
<dbReference type="InterPro" id="IPR028939">
    <property type="entry name" value="P5C_Rdtase_cat_N"/>
</dbReference>
<comment type="function">
    <text evidence="4">Catalyzes the reduction of 1-pyrroline-5-carboxylate (PCA) to L-proline.</text>
</comment>
<accession>A0ABQ5VA59</accession>
<gene>
    <name evidence="4 8" type="primary">proC</name>
    <name evidence="8" type="ORF">GCM10007853_13400</name>
</gene>
<name>A0ABQ5VA59_9PROT</name>
<evidence type="ECO:0000256" key="5">
    <source>
        <dbReference type="NCBIfam" id="TIGR00112"/>
    </source>
</evidence>
<dbReference type="InterPro" id="IPR029036">
    <property type="entry name" value="P5CR_dimer"/>
</dbReference>
<keyword evidence="4" id="KW-0641">Proline biosynthesis</keyword>
<proteinExistence type="inferred from homology"/>
<dbReference type="NCBIfam" id="TIGR00112">
    <property type="entry name" value="proC"/>
    <property type="match status" value="1"/>
</dbReference>
<evidence type="ECO:0000256" key="4">
    <source>
        <dbReference type="HAMAP-Rule" id="MF_01925"/>
    </source>
</evidence>
<evidence type="ECO:0000259" key="7">
    <source>
        <dbReference type="Pfam" id="PF14748"/>
    </source>
</evidence>
<dbReference type="PANTHER" id="PTHR11645:SF0">
    <property type="entry name" value="PYRROLINE-5-CARBOXYLATE REDUCTASE 3"/>
    <property type="match status" value="1"/>
</dbReference>
<dbReference type="Proteomes" id="UP001161391">
    <property type="component" value="Unassembled WGS sequence"/>
</dbReference>
<keyword evidence="3 4" id="KW-0560">Oxidoreductase</keyword>
<keyword evidence="2 4" id="KW-0521">NADP</keyword>
<dbReference type="Gene3D" id="1.10.3730.10">
    <property type="entry name" value="ProC C-terminal domain-like"/>
    <property type="match status" value="1"/>
</dbReference>
<comment type="similarity">
    <text evidence="1 4">Belongs to the pyrroline-5-carboxylate reductase family.</text>
</comment>
<feature type="domain" description="Pyrroline-5-carboxylate reductase catalytic N-terminal" evidence="6">
    <location>
        <begin position="7"/>
        <end position="99"/>
    </location>
</feature>
<keyword evidence="4" id="KW-0963">Cytoplasm</keyword>
<dbReference type="Gene3D" id="3.40.50.720">
    <property type="entry name" value="NAD(P)-binding Rossmann-like Domain"/>
    <property type="match status" value="1"/>
</dbReference>
<dbReference type="InterPro" id="IPR036291">
    <property type="entry name" value="NAD(P)-bd_dom_sf"/>
</dbReference>
<dbReference type="EC" id="1.5.1.2" evidence="4 5"/>
<protein>
    <recommendedName>
        <fullName evidence="4 5">Pyrroline-5-carboxylate reductase</fullName>
        <shortName evidence="4">P5C reductase</shortName>
        <shortName evidence="4">P5CR</shortName>
        <ecNumber evidence="4 5">1.5.1.2</ecNumber>
    </recommendedName>
    <alternativeName>
        <fullName evidence="4">PCA reductase</fullName>
    </alternativeName>
</protein>
<dbReference type="Pfam" id="PF03807">
    <property type="entry name" value="F420_oxidored"/>
    <property type="match status" value="1"/>
</dbReference>
<comment type="catalytic activity">
    <reaction evidence="4">
        <text>L-proline + NADP(+) = (S)-1-pyrroline-5-carboxylate + NADPH + 2 H(+)</text>
        <dbReference type="Rhea" id="RHEA:14109"/>
        <dbReference type="ChEBI" id="CHEBI:15378"/>
        <dbReference type="ChEBI" id="CHEBI:17388"/>
        <dbReference type="ChEBI" id="CHEBI:57783"/>
        <dbReference type="ChEBI" id="CHEBI:58349"/>
        <dbReference type="ChEBI" id="CHEBI:60039"/>
        <dbReference type="EC" id="1.5.1.2"/>
    </reaction>
</comment>
<dbReference type="PIRSF" id="PIRSF000193">
    <property type="entry name" value="Pyrrol-5-carb_rd"/>
    <property type="match status" value="1"/>
</dbReference>
<comment type="subcellular location">
    <subcellularLocation>
        <location evidence="4">Cytoplasm</location>
    </subcellularLocation>
</comment>
<evidence type="ECO:0000256" key="2">
    <source>
        <dbReference type="ARBA" id="ARBA00022857"/>
    </source>
</evidence>
<dbReference type="HAMAP" id="MF_01925">
    <property type="entry name" value="P5C_reductase"/>
    <property type="match status" value="1"/>
</dbReference>